<comment type="caution">
    <text evidence="1">The sequence shown here is derived from an EMBL/GenBank/DDBJ whole genome shotgun (WGS) entry which is preliminary data.</text>
</comment>
<sequence length="42" mass="4836">MSVILIEFRGFKEKMSITKQYCGRAKICRYLKIGICVYCNAG</sequence>
<dbReference type="Proteomes" id="UP001524478">
    <property type="component" value="Unassembled WGS sequence"/>
</dbReference>
<protein>
    <submittedName>
        <fullName evidence="1">Uncharacterized protein</fullName>
    </submittedName>
</protein>
<dbReference type="RefSeq" id="WP_256310108.1">
    <property type="nucleotide sequence ID" value="NZ_JANGAC010000001.1"/>
</dbReference>
<name>A0ABT1S552_9FIRM</name>
<proteinExistence type="predicted"/>
<gene>
    <name evidence="1" type="ORF">NE686_00710</name>
</gene>
<accession>A0ABT1S552</accession>
<organism evidence="1 2">
    <name type="scientific">Tissierella carlieri</name>
    <dbReference type="NCBI Taxonomy" id="689904"/>
    <lineage>
        <taxon>Bacteria</taxon>
        <taxon>Bacillati</taxon>
        <taxon>Bacillota</taxon>
        <taxon>Tissierellia</taxon>
        <taxon>Tissierellales</taxon>
        <taxon>Tissierellaceae</taxon>
        <taxon>Tissierella</taxon>
    </lineage>
</organism>
<dbReference type="EMBL" id="JANGAC010000001">
    <property type="protein sequence ID" value="MCQ4921590.1"/>
    <property type="molecule type" value="Genomic_DNA"/>
</dbReference>
<keyword evidence="2" id="KW-1185">Reference proteome</keyword>
<evidence type="ECO:0000313" key="2">
    <source>
        <dbReference type="Proteomes" id="UP001524478"/>
    </source>
</evidence>
<reference evidence="1 2" key="1">
    <citation type="submission" date="2022-06" db="EMBL/GenBank/DDBJ databases">
        <title>Isolation of gut microbiota from human fecal samples.</title>
        <authorList>
            <person name="Pamer E.G."/>
            <person name="Barat B."/>
            <person name="Waligurski E."/>
            <person name="Medina S."/>
            <person name="Paddock L."/>
            <person name="Mostad J."/>
        </authorList>
    </citation>
    <scope>NUCLEOTIDE SEQUENCE [LARGE SCALE GENOMIC DNA]</scope>
    <source>
        <strain evidence="1 2">DFI.7.95</strain>
    </source>
</reference>
<evidence type="ECO:0000313" key="1">
    <source>
        <dbReference type="EMBL" id="MCQ4921590.1"/>
    </source>
</evidence>